<evidence type="ECO:0000313" key="2">
    <source>
        <dbReference type="Proteomes" id="UP000735302"/>
    </source>
</evidence>
<evidence type="ECO:0000313" key="1">
    <source>
        <dbReference type="EMBL" id="GFO03926.1"/>
    </source>
</evidence>
<keyword evidence="2" id="KW-1185">Reference proteome</keyword>
<gene>
    <name evidence="1" type="ORF">PoB_003043100</name>
</gene>
<comment type="caution">
    <text evidence="1">The sequence shown here is derived from an EMBL/GenBank/DDBJ whole genome shotgun (WGS) entry which is preliminary data.</text>
</comment>
<organism evidence="1 2">
    <name type="scientific">Plakobranchus ocellatus</name>
    <dbReference type="NCBI Taxonomy" id="259542"/>
    <lineage>
        <taxon>Eukaryota</taxon>
        <taxon>Metazoa</taxon>
        <taxon>Spiralia</taxon>
        <taxon>Lophotrochozoa</taxon>
        <taxon>Mollusca</taxon>
        <taxon>Gastropoda</taxon>
        <taxon>Heterobranchia</taxon>
        <taxon>Euthyneura</taxon>
        <taxon>Panpulmonata</taxon>
        <taxon>Sacoglossa</taxon>
        <taxon>Placobranchoidea</taxon>
        <taxon>Plakobranchidae</taxon>
        <taxon>Plakobranchus</taxon>
    </lineage>
</organism>
<dbReference type="Proteomes" id="UP000735302">
    <property type="component" value="Unassembled WGS sequence"/>
</dbReference>
<name>A0AAV3ZY99_9GAST</name>
<reference evidence="1 2" key="1">
    <citation type="journal article" date="2021" name="Elife">
        <title>Chloroplast acquisition without the gene transfer in kleptoplastic sea slugs, Plakobranchus ocellatus.</title>
        <authorList>
            <person name="Maeda T."/>
            <person name="Takahashi S."/>
            <person name="Yoshida T."/>
            <person name="Shimamura S."/>
            <person name="Takaki Y."/>
            <person name="Nagai Y."/>
            <person name="Toyoda A."/>
            <person name="Suzuki Y."/>
            <person name="Arimoto A."/>
            <person name="Ishii H."/>
            <person name="Satoh N."/>
            <person name="Nishiyama T."/>
            <person name="Hasebe M."/>
            <person name="Maruyama T."/>
            <person name="Minagawa J."/>
            <person name="Obokata J."/>
            <person name="Shigenobu S."/>
        </authorList>
    </citation>
    <scope>NUCLEOTIDE SEQUENCE [LARGE SCALE GENOMIC DNA]</scope>
</reference>
<sequence>MCRTAPCIPFPSSLTQAVQARSTVILLSSDSSAQRILPIVKSIAVIRQLSAAAPSYCHINSCHQAAQRSAPSYCHINSCHQTAQRSGSFLLSHQLVVIRQLSAVAMSNCHINSCDHTAQRSGFVQSSHQ</sequence>
<dbReference type="EMBL" id="BLXT01003733">
    <property type="protein sequence ID" value="GFO03926.1"/>
    <property type="molecule type" value="Genomic_DNA"/>
</dbReference>
<proteinExistence type="predicted"/>
<protein>
    <submittedName>
        <fullName evidence="1">Uncharacterized protein</fullName>
    </submittedName>
</protein>
<dbReference type="AlphaFoldDB" id="A0AAV3ZY99"/>
<accession>A0AAV3ZY99</accession>